<organism evidence="1 2">
    <name type="scientific">Gluconobacter kondonii</name>
    <dbReference type="NCBI Taxonomy" id="941463"/>
    <lineage>
        <taxon>Bacteria</taxon>
        <taxon>Pseudomonadati</taxon>
        <taxon>Pseudomonadota</taxon>
        <taxon>Alphaproteobacteria</taxon>
        <taxon>Acetobacterales</taxon>
        <taxon>Acetobacteraceae</taxon>
        <taxon>Gluconobacter</taxon>
    </lineage>
</organism>
<proteinExistence type="predicted"/>
<reference evidence="2" key="1">
    <citation type="journal article" date="2019" name="Int. J. Syst. Evol. Microbiol.">
        <title>The Global Catalogue of Microorganisms (GCM) 10K type strain sequencing project: providing services to taxonomists for standard genome sequencing and annotation.</title>
        <authorList>
            <consortium name="The Broad Institute Genomics Platform"/>
            <consortium name="The Broad Institute Genome Sequencing Center for Infectious Disease"/>
            <person name="Wu L."/>
            <person name="Ma J."/>
        </authorList>
    </citation>
    <scope>NUCLEOTIDE SEQUENCE [LARGE SCALE GENOMIC DNA]</scope>
    <source>
        <strain evidence="2">NBRC 3266</strain>
    </source>
</reference>
<keyword evidence="2" id="KW-1185">Reference proteome</keyword>
<dbReference type="Proteomes" id="UP001156629">
    <property type="component" value="Unassembled WGS sequence"/>
</dbReference>
<gene>
    <name evidence="1" type="ORF">GCM10007870_22260</name>
</gene>
<evidence type="ECO:0000313" key="2">
    <source>
        <dbReference type="Proteomes" id="UP001156629"/>
    </source>
</evidence>
<dbReference type="EMBL" id="BSNV01000021">
    <property type="protein sequence ID" value="GLQ66642.1"/>
    <property type="molecule type" value="Genomic_DNA"/>
</dbReference>
<comment type="caution">
    <text evidence="1">The sequence shown here is derived from an EMBL/GenBank/DDBJ whole genome shotgun (WGS) entry which is preliminary data.</text>
</comment>
<protein>
    <submittedName>
        <fullName evidence="1">Uncharacterized protein</fullName>
    </submittedName>
</protein>
<name>A0ABQ5WSX7_9PROT</name>
<evidence type="ECO:0000313" key="1">
    <source>
        <dbReference type="EMBL" id="GLQ66642.1"/>
    </source>
</evidence>
<accession>A0ABQ5WSX7</accession>
<sequence length="69" mass="7731">MVYEGAFPNVDGYAVVTDARSDTATDMLDGAVTSNRGLFETGARPERDKYEAYMRQKRGDFEPFKQLSS</sequence>